<keyword evidence="6" id="KW-1185">Reference proteome</keyword>
<evidence type="ECO:0000313" key="5">
    <source>
        <dbReference type="EMBL" id="MFC5567660.1"/>
    </source>
</evidence>
<evidence type="ECO:0000259" key="4">
    <source>
        <dbReference type="Pfam" id="PF01464"/>
    </source>
</evidence>
<dbReference type="Pfam" id="PF01464">
    <property type="entry name" value="SLT"/>
    <property type="match status" value="1"/>
</dbReference>
<dbReference type="PANTHER" id="PTHR37423:SF2">
    <property type="entry name" value="MEMBRANE-BOUND LYTIC MUREIN TRANSGLYCOSYLASE C"/>
    <property type="match status" value="1"/>
</dbReference>
<evidence type="ECO:0000256" key="2">
    <source>
        <dbReference type="ARBA" id="ARBA00009387"/>
    </source>
</evidence>
<dbReference type="RefSeq" id="WP_209842529.1">
    <property type="nucleotide sequence ID" value="NZ_JAGGJP010000016.1"/>
</dbReference>
<dbReference type="SUPFAM" id="SSF53955">
    <property type="entry name" value="Lysozyme-like"/>
    <property type="match status" value="1"/>
</dbReference>
<dbReference type="CDD" id="cd00254">
    <property type="entry name" value="LT-like"/>
    <property type="match status" value="1"/>
</dbReference>
<sequence>MLLLALAGPGRAEDFTFRRVGVPAPGATQRITVQIDPNAPRLVSNRASPSPEPGPAPVAGGGPGPEAGWFWGAVSPRLADGGLGRLDDALRVLARAPAEGVGGPRAETLRRIAEDHGPAILRETAGTRVPPALALAVIAVESAGQVEAVSRAGAAGLMQLMPATAARFGVEDRLHAAQSIHGGVAYLDWLLGRFGGDPILALAAYNAGEGAVEDSGGVPDYAETRAYVPKVLAAWSLAAALCRTPPDPAAKGCMALADAL</sequence>
<feature type="domain" description="Transglycosylase SLT" evidence="4">
    <location>
        <begin position="122"/>
        <end position="216"/>
    </location>
</feature>
<comment type="similarity">
    <text evidence="2">Belongs to the virb1 family.</text>
</comment>
<reference evidence="6" key="1">
    <citation type="journal article" date="2019" name="Int. J. Syst. Evol. Microbiol.">
        <title>The Global Catalogue of Microorganisms (GCM) 10K type strain sequencing project: providing services to taxonomists for standard genome sequencing and annotation.</title>
        <authorList>
            <consortium name="The Broad Institute Genomics Platform"/>
            <consortium name="The Broad Institute Genome Sequencing Center for Infectious Disease"/>
            <person name="Wu L."/>
            <person name="Ma J."/>
        </authorList>
    </citation>
    <scope>NUCLEOTIDE SEQUENCE [LARGE SCALE GENOMIC DNA]</scope>
    <source>
        <strain evidence="6">KACC 11588</strain>
    </source>
</reference>
<feature type="region of interest" description="Disordered" evidence="3">
    <location>
        <begin position="35"/>
        <end position="64"/>
    </location>
</feature>
<gene>
    <name evidence="5" type="ORF">ACFPOC_14700</name>
</gene>
<dbReference type="PANTHER" id="PTHR37423">
    <property type="entry name" value="SOLUBLE LYTIC MUREIN TRANSGLYCOSYLASE-RELATED"/>
    <property type="match status" value="1"/>
</dbReference>
<comment type="caution">
    <text evidence="5">The sequence shown here is derived from an EMBL/GenBank/DDBJ whole genome shotgun (WGS) entry which is preliminary data.</text>
</comment>
<evidence type="ECO:0000256" key="1">
    <source>
        <dbReference type="ARBA" id="ARBA00007734"/>
    </source>
</evidence>
<dbReference type="Proteomes" id="UP001596056">
    <property type="component" value="Unassembled WGS sequence"/>
</dbReference>
<accession>A0ABW0SFJ5</accession>
<proteinExistence type="inferred from homology"/>
<dbReference type="EMBL" id="JBHSNA010000017">
    <property type="protein sequence ID" value="MFC5567660.1"/>
    <property type="molecule type" value="Genomic_DNA"/>
</dbReference>
<organism evidence="5 6">
    <name type="scientific">Rubellimicrobium aerolatum</name>
    <dbReference type="NCBI Taxonomy" id="490979"/>
    <lineage>
        <taxon>Bacteria</taxon>
        <taxon>Pseudomonadati</taxon>
        <taxon>Pseudomonadota</taxon>
        <taxon>Alphaproteobacteria</taxon>
        <taxon>Rhodobacterales</taxon>
        <taxon>Roseobacteraceae</taxon>
        <taxon>Rubellimicrobium</taxon>
    </lineage>
</organism>
<dbReference type="InterPro" id="IPR023346">
    <property type="entry name" value="Lysozyme-like_dom_sf"/>
</dbReference>
<evidence type="ECO:0000313" key="6">
    <source>
        <dbReference type="Proteomes" id="UP001596056"/>
    </source>
</evidence>
<dbReference type="Gene3D" id="1.10.530.10">
    <property type="match status" value="1"/>
</dbReference>
<evidence type="ECO:0000256" key="3">
    <source>
        <dbReference type="SAM" id="MobiDB-lite"/>
    </source>
</evidence>
<comment type="similarity">
    <text evidence="1">Belongs to the transglycosylase Slt family.</text>
</comment>
<protein>
    <submittedName>
        <fullName evidence="5">Lytic transglycosylase domain-containing protein</fullName>
    </submittedName>
</protein>
<dbReference type="InterPro" id="IPR008258">
    <property type="entry name" value="Transglycosylase_SLT_dom_1"/>
</dbReference>
<name>A0ABW0SFJ5_9RHOB</name>